<accession>A0ABU0YQP7</accession>
<organism evidence="1 2">
    <name type="scientific">Dongia sedimenti</name>
    <dbReference type="NCBI Taxonomy" id="3064282"/>
    <lineage>
        <taxon>Bacteria</taxon>
        <taxon>Pseudomonadati</taxon>
        <taxon>Pseudomonadota</taxon>
        <taxon>Alphaproteobacteria</taxon>
        <taxon>Rhodospirillales</taxon>
        <taxon>Dongiaceae</taxon>
        <taxon>Dongia</taxon>
    </lineage>
</organism>
<sequence>MHVRLAERRDLIQTERWANLARSIEHTSDKVTRILGDTQSVAAQRLVARLLVLQRHLAENEYSGAHLTAAVAMVDDVAATLSQLVVEIGVLPKPPVPQADRNGPP</sequence>
<reference evidence="2" key="1">
    <citation type="submission" date="2023-08" db="EMBL/GenBank/DDBJ databases">
        <title>Rhodospirillaceae gen. nov., a novel taxon isolated from the Yangtze River Yuezi River estuary sludge.</title>
        <authorList>
            <person name="Ruan L."/>
        </authorList>
    </citation>
    <scope>NUCLEOTIDE SEQUENCE [LARGE SCALE GENOMIC DNA]</scope>
    <source>
        <strain evidence="2">R-7</strain>
    </source>
</reference>
<protein>
    <recommendedName>
        <fullName evidence="3">Mobilization protein</fullName>
    </recommendedName>
</protein>
<comment type="caution">
    <text evidence="1">The sequence shown here is derived from an EMBL/GenBank/DDBJ whole genome shotgun (WGS) entry which is preliminary data.</text>
</comment>
<evidence type="ECO:0000313" key="2">
    <source>
        <dbReference type="Proteomes" id="UP001230156"/>
    </source>
</evidence>
<keyword evidence="2" id="KW-1185">Reference proteome</keyword>
<gene>
    <name evidence="1" type="ORF">Q8A70_20290</name>
</gene>
<proteinExistence type="predicted"/>
<dbReference type="RefSeq" id="WP_379958775.1">
    <property type="nucleotide sequence ID" value="NZ_JAUYVI010000006.1"/>
</dbReference>
<dbReference type="Proteomes" id="UP001230156">
    <property type="component" value="Unassembled WGS sequence"/>
</dbReference>
<name>A0ABU0YQP7_9PROT</name>
<evidence type="ECO:0000313" key="1">
    <source>
        <dbReference type="EMBL" id="MDQ7250041.1"/>
    </source>
</evidence>
<dbReference type="EMBL" id="JAUYVI010000006">
    <property type="protein sequence ID" value="MDQ7250041.1"/>
    <property type="molecule type" value="Genomic_DNA"/>
</dbReference>
<evidence type="ECO:0008006" key="3">
    <source>
        <dbReference type="Google" id="ProtNLM"/>
    </source>
</evidence>